<dbReference type="EMBL" id="BKCJ010444416">
    <property type="protein sequence ID" value="GFA55329.1"/>
    <property type="molecule type" value="Genomic_DNA"/>
</dbReference>
<evidence type="ECO:0000313" key="2">
    <source>
        <dbReference type="EMBL" id="GFA55329.1"/>
    </source>
</evidence>
<dbReference type="InterPro" id="IPR005174">
    <property type="entry name" value="KIB1-4_b-propeller"/>
</dbReference>
<dbReference type="PANTHER" id="PTHR45463">
    <property type="entry name" value="OS09G0392200 PROTEIN"/>
    <property type="match status" value="1"/>
</dbReference>
<accession>A0A699JV48</accession>
<sequence>PWADLPTDLLSSIVDRLEIIEPLSFRGTCMDFRRASRDASASIESSTSTRPWLLAHHPDPDTGNCFIYKQWRSNPYSIHLPDLKACMFLPSYQGWLFVFKPKQCSMFFFSPFSRAKIDLPDFPMNEIQHHATVFSDLPTSPHCIVSIRMPTEVFVISKGQTT</sequence>
<dbReference type="AlphaFoldDB" id="A0A699JV48"/>
<organism evidence="2">
    <name type="scientific">Tanacetum cinerariifolium</name>
    <name type="common">Dalmatian daisy</name>
    <name type="synonym">Chrysanthemum cinerariifolium</name>
    <dbReference type="NCBI Taxonomy" id="118510"/>
    <lineage>
        <taxon>Eukaryota</taxon>
        <taxon>Viridiplantae</taxon>
        <taxon>Streptophyta</taxon>
        <taxon>Embryophyta</taxon>
        <taxon>Tracheophyta</taxon>
        <taxon>Spermatophyta</taxon>
        <taxon>Magnoliopsida</taxon>
        <taxon>eudicotyledons</taxon>
        <taxon>Gunneridae</taxon>
        <taxon>Pentapetalae</taxon>
        <taxon>asterids</taxon>
        <taxon>campanulids</taxon>
        <taxon>Asterales</taxon>
        <taxon>Asteraceae</taxon>
        <taxon>Asteroideae</taxon>
        <taxon>Anthemideae</taxon>
        <taxon>Anthemidinae</taxon>
        <taxon>Tanacetum</taxon>
    </lineage>
</organism>
<dbReference type="SUPFAM" id="SSF81383">
    <property type="entry name" value="F-box domain"/>
    <property type="match status" value="1"/>
</dbReference>
<dbReference type="PANTHER" id="PTHR45463:SF8">
    <property type="entry name" value="OS09G0392200 PROTEIN"/>
    <property type="match status" value="1"/>
</dbReference>
<name>A0A699JV48_TANCI</name>
<comment type="caution">
    <text evidence="2">The sequence shown here is derived from an EMBL/GenBank/DDBJ whole genome shotgun (WGS) entry which is preliminary data.</text>
</comment>
<dbReference type="Pfam" id="PF03478">
    <property type="entry name" value="Beta-prop_KIB1-4"/>
    <property type="match status" value="1"/>
</dbReference>
<evidence type="ECO:0000259" key="1">
    <source>
        <dbReference type="Pfam" id="PF03478"/>
    </source>
</evidence>
<dbReference type="InterPro" id="IPR036047">
    <property type="entry name" value="F-box-like_dom_sf"/>
</dbReference>
<feature type="non-terminal residue" evidence="2">
    <location>
        <position position="1"/>
    </location>
</feature>
<proteinExistence type="predicted"/>
<feature type="domain" description="KIB1-4 beta-propeller" evidence="1">
    <location>
        <begin position="74"/>
        <end position="150"/>
    </location>
</feature>
<gene>
    <name evidence="2" type="ORF">Tci_627301</name>
</gene>
<protein>
    <submittedName>
        <fullName evidence="2">F-box domain-containing protein</fullName>
    </submittedName>
</protein>
<reference evidence="2" key="1">
    <citation type="journal article" date="2019" name="Sci. Rep.">
        <title>Draft genome of Tanacetum cinerariifolium, the natural source of mosquito coil.</title>
        <authorList>
            <person name="Yamashiro T."/>
            <person name="Shiraishi A."/>
            <person name="Satake H."/>
            <person name="Nakayama K."/>
        </authorList>
    </citation>
    <scope>NUCLEOTIDE SEQUENCE</scope>
</reference>